<keyword evidence="13" id="KW-0040">ANK repeat</keyword>
<keyword evidence="2" id="KW-0813">Transport</keyword>
<dbReference type="GO" id="GO:0005886">
    <property type="term" value="C:plasma membrane"/>
    <property type="evidence" value="ECO:0007669"/>
    <property type="project" value="UniProtKB-SubCell"/>
</dbReference>
<dbReference type="PROSITE" id="PS50297">
    <property type="entry name" value="ANK_REP_REGION"/>
    <property type="match status" value="2"/>
</dbReference>
<dbReference type="InterPro" id="IPR036770">
    <property type="entry name" value="Ankyrin_rpt-contain_sf"/>
</dbReference>
<keyword evidence="7" id="KW-0677">Repeat</keyword>
<dbReference type="NCBIfam" id="TIGR00870">
    <property type="entry name" value="trp"/>
    <property type="match status" value="1"/>
</dbReference>
<feature type="transmembrane region" description="Helical" evidence="14">
    <location>
        <begin position="286"/>
        <end position="310"/>
    </location>
</feature>
<feature type="repeat" description="ANK" evidence="13">
    <location>
        <begin position="60"/>
        <end position="92"/>
    </location>
</feature>
<feature type="transmembrane region" description="Helical" evidence="14">
    <location>
        <begin position="246"/>
        <end position="265"/>
    </location>
</feature>
<evidence type="ECO:0000256" key="7">
    <source>
        <dbReference type="ARBA" id="ARBA00022737"/>
    </source>
</evidence>
<evidence type="ECO:0000256" key="2">
    <source>
        <dbReference type="ARBA" id="ARBA00022448"/>
    </source>
</evidence>
<keyword evidence="16" id="KW-1185">Reference proteome</keyword>
<keyword evidence="12" id="KW-0407">Ion channel</keyword>
<dbReference type="InterPro" id="IPR005821">
    <property type="entry name" value="Ion_trans_dom"/>
</dbReference>
<keyword evidence="3" id="KW-1003">Cell membrane</keyword>
<dbReference type="GO" id="GO:0005262">
    <property type="term" value="F:calcium channel activity"/>
    <property type="evidence" value="ECO:0007669"/>
    <property type="project" value="UniProtKB-KW"/>
</dbReference>
<evidence type="ECO:0000256" key="6">
    <source>
        <dbReference type="ARBA" id="ARBA00022692"/>
    </source>
</evidence>
<keyword evidence="8" id="KW-0106">Calcium</keyword>
<evidence type="ECO:0000256" key="11">
    <source>
        <dbReference type="ARBA" id="ARBA00023136"/>
    </source>
</evidence>
<evidence type="ECO:0000259" key="15">
    <source>
        <dbReference type="Pfam" id="PF00520"/>
    </source>
</evidence>
<dbReference type="Gene3D" id="1.10.287.70">
    <property type="match status" value="1"/>
</dbReference>
<proteinExistence type="predicted"/>
<dbReference type="Gene3D" id="1.25.40.20">
    <property type="entry name" value="Ankyrin repeat-containing domain"/>
    <property type="match status" value="1"/>
</dbReference>
<dbReference type="Pfam" id="PF00520">
    <property type="entry name" value="Ion_trans"/>
    <property type="match status" value="1"/>
</dbReference>
<protein>
    <submittedName>
        <fullName evidence="17">ANK_REP_REGION domain-containing protein</fullName>
    </submittedName>
</protein>
<dbReference type="STRING" id="6313.A0A158PAJ3"/>
<sequence>LSFRGQTALHLAIVHDDYETVQLLLASNADVNARACGNFFLPEDFKATNKVTDYQGYAYYGEYPLAFAACFANKDIYDLLIQYGANPNLQDSFGNTILHMCVINYSSSMYSYAVRHWAKPADPHVVNHAGLTPLTLATKLGRKHIFEEMLELMKVVRILTSYIDLKNYDSALMTVINGSTAEHLDMIGSEVIQRLLADKWKAFAMRKLIERLALLIVQLVTLSIVVYVRPTEVSRLYMQEPQWDDYIRTVCEVLTIINCVFFVFFQQFGEIRTQGLTGYFRNLKTVPAKAVFCVANICILLCIPFRFLHLHEIEEALFVFALPGSWISAKLTGPFVQMIYSMIAGDMMRFAIISAIFLVSFSQVFYFVGKDMDAKQHLNHTNPHHCPVDGYDIYTYDNFPETFITLFRASMGGYDYEEFACANYEVLTKTLFVLYMFVMPIMMINILIAMMGNTYTTVIAQAEKAWRQQYAQIVMVLERSVGREKLAASQLEYSIKLNDTNDAALEVRGLMVIKQTKKTRAKQRKQAIHHWKTISRKVIHTIAKVGKETAMVLLHGHDRVEPIISEEEKTIEWHCVEANADPDVGVHDQTIIVPSHRFALNVPSHSDTHRTLRVRGVEMVPSADVPNMPTSSPPHRAISPKVRHDMFRRKDSFNSGASK</sequence>
<feature type="repeat" description="ANK" evidence="13">
    <location>
        <begin position="4"/>
        <end position="36"/>
    </location>
</feature>
<evidence type="ECO:0000256" key="5">
    <source>
        <dbReference type="ARBA" id="ARBA00022673"/>
    </source>
</evidence>
<keyword evidence="4" id="KW-0109">Calcium transport</keyword>
<dbReference type="Pfam" id="PF00023">
    <property type="entry name" value="Ank"/>
    <property type="match status" value="1"/>
</dbReference>
<evidence type="ECO:0000256" key="14">
    <source>
        <dbReference type="SAM" id="Phobius"/>
    </source>
</evidence>
<evidence type="ECO:0000256" key="9">
    <source>
        <dbReference type="ARBA" id="ARBA00022989"/>
    </source>
</evidence>
<evidence type="ECO:0000313" key="16">
    <source>
        <dbReference type="Proteomes" id="UP000035642"/>
    </source>
</evidence>
<dbReference type="Pfam" id="PF12796">
    <property type="entry name" value="Ank_2"/>
    <property type="match status" value="1"/>
</dbReference>
<dbReference type="PANTHER" id="PTHR10582:SF2">
    <property type="entry name" value="INACTIVE"/>
    <property type="match status" value="1"/>
</dbReference>
<dbReference type="InterPro" id="IPR002110">
    <property type="entry name" value="Ankyrin_rpt"/>
</dbReference>
<dbReference type="GO" id="GO:0098703">
    <property type="term" value="P:calcium ion import across plasma membrane"/>
    <property type="evidence" value="ECO:0007669"/>
    <property type="project" value="TreeGrafter"/>
</dbReference>
<evidence type="ECO:0000256" key="8">
    <source>
        <dbReference type="ARBA" id="ARBA00022837"/>
    </source>
</evidence>
<dbReference type="InterPro" id="IPR024862">
    <property type="entry name" value="TRPV"/>
</dbReference>
<dbReference type="PROSITE" id="PS50088">
    <property type="entry name" value="ANK_REPEAT"/>
    <property type="match status" value="2"/>
</dbReference>
<dbReference type="PANTHER" id="PTHR10582">
    <property type="entry name" value="TRANSIENT RECEPTOR POTENTIAL ION CHANNEL PROTEIN"/>
    <property type="match status" value="1"/>
</dbReference>
<accession>A0A158PAJ3</accession>
<dbReference type="Proteomes" id="UP000035642">
    <property type="component" value="Unassembled WGS sequence"/>
</dbReference>
<feature type="domain" description="Ion transport" evidence="15">
    <location>
        <begin position="215"/>
        <end position="461"/>
    </location>
</feature>
<evidence type="ECO:0000256" key="12">
    <source>
        <dbReference type="ARBA" id="ARBA00023303"/>
    </source>
</evidence>
<evidence type="ECO:0000256" key="1">
    <source>
        <dbReference type="ARBA" id="ARBA00004651"/>
    </source>
</evidence>
<name>A0A158PAJ3_ANGCA</name>
<feature type="transmembrane region" description="Helical" evidence="14">
    <location>
        <begin position="208"/>
        <end position="226"/>
    </location>
</feature>
<evidence type="ECO:0000256" key="13">
    <source>
        <dbReference type="PROSITE-ProRule" id="PRU00023"/>
    </source>
</evidence>
<feature type="transmembrane region" description="Helical" evidence="14">
    <location>
        <begin position="432"/>
        <end position="451"/>
    </location>
</feature>
<keyword evidence="11 14" id="KW-0472">Membrane</keyword>
<dbReference type="SUPFAM" id="SSF48403">
    <property type="entry name" value="Ankyrin repeat"/>
    <property type="match status" value="1"/>
</dbReference>
<keyword evidence="5" id="KW-0107">Calcium channel</keyword>
<feature type="transmembrane region" description="Helical" evidence="14">
    <location>
        <begin position="348"/>
        <end position="368"/>
    </location>
</feature>
<reference evidence="17" key="2">
    <citation type="submission" date="2016-04" db="UniProtKB">
        <authorList>
            <consortium name="WormBaseParasite"/>
        </authorList>
    </citation>
    <scope>IDENTIFICATION</scope>
</reference>
<organism evidence="16 17">
    <name type="scientific">Angiostrongylus cantonensis</name>
    <name type="common">Rat lungworm</name>
    <dbReference type="NCBI Taxonomy" id="6313"/>
    <lineage>
        <taxon>Eukaryota</taxon>
        <taxon>Metazoa</taxon>
        <taxon>Ecdysozoa</taxon>
        <taxon>Nematoda</taxon>
        <taxon>Chromadorea</taxon>
        <taxon>Rhabditida</taxon>
        <taxon>Rhabditina</taxon>
        <taxon>Rhabditomorpha</taxon>
        <taxon>Strongyloidea</taxon>
        <taxon>Metastrongylidae</taxon>
        <taxon>Angiostrongylus</taxon>
    </lineage>
</organism>
<keyword evidence="6 14" id="KW-0812">Transmembrane</keyword>
<dbReference type="WBParaSite" id="ACAC_0000955801-mRNA-1">
    <property type="protein sequence ID" value="ACAC_0000955801-mRNA-1"/>
    <property type="gene ID" value="ACAC_0000955801"/>
</dbReference>
<evidence type="ECO:0000256" key="4">
    <source>
        <dbReference type="ARBA" id="ARBA00022568"/>
    </source>
</evidence>
<comment type="subcellular location">
    <subcellularLocation>
        <location evidence="1">Cell membrane</location>
        <topology evidence="1">Multi-pass membrane protein</topology>
    </subcellularLocation>
</comment>
<keyword evidence="10" id="KW-0406">Ion transport</keyword>
<dbReference type="SMART" id="SM00248">
    <property type="entry name" value="ANK"/>
    <property type="match status" value="4"/>
</dbReference>
<evidence type="ECO:0000256" key="10">
    <source>
        <dbReference type="ARBA" id="ARBA00023065"/>
    </source>
</evidence>
<reference evidence="16" key="1">
    <citation type="submission" date="2012-09" db="EMBL/GenBank/DDBJ databases">
        <authorList>
            <person name="Martin A.A."/>
        </authorList>
    </citation>
    <scope>NUCLEOTIDE SEQUENCE</scope>
</reference>
<dbReference type="AlphaFoldDB" id="A0A158PAJ3"/>
<keyword evidence="9 14" id="KW-1133">Transmembrane helix</keyword>
<evidence type="ECO:0000313" key="17">
    <source>
        <dbReference type="WBParaSite" id="ACAC_0000955801-mRNA-1"/>
    </source>
</evidence>
<evidence type="ECO:0000256" key="3">
    <source>
        <dbReference type="ARBA" id="ARBA00022475"/>
    </source>
</evidence>